<evidence type="ECO:0000313" key="2">
    <source>
        <dbReference type="EMBL" id="PKB25197.1"/>
    </source>
</evidence>
<keyword evidence="1" id="KW-0732">Signal</keyword>
<protein>
    <submittedName>
        <fullName evidence="2">UrcA family protein</fullName>
    </submittedName>
</protein>
<dbReference type="AlphaFoldDB" id="A0A2N0I1Y3"/>
<dbReference type="NCBIfam" id="TIGR04433">
    <property type="entry name" value="UrcA_uranyl"/>
    <property type="match status" value="1"/>
</dbReference>
<dbReference type="EMBL" id="PHUF01000002">
    <property type="protein sequence ID" value="PKB25197.1"/>
    <property type="molecule type" value="Genomic_DNA"/>
</dbReference>
<dbReference type="RefSeq" id="WP_100865659.1">
    <property type="nucleotide sequence ID" value="NZ_PHUF01000002.1"/>
</dbReference>
<dbReference type="OrthoDB" id="7596673at2"/>
<feature type="chain" id="PRO_5014864414" evidence="1">
    <location>
        <begin position="22"/>
        <end position="115"/>
    </location>
</feature>
<evidence type="ECO:0000313" key="3">
    <source>
        <dbReference type="Proteomes" id="UP000232587"/>
    </source>
</evidence>
<gene>
    <name evidence="2" type="ORF">B0I00_0390</name>
</gene>
<dbReference type="InterPro" id="IPR030972">
    <property type="entry name" value="UrcA_uranyl"/>
</dbReference>
<feature type="signal peptide" evidence="1">
    <location>
        <begin position="1"/>
        <end position="21"/>
    </location>
</feature>
<keyword evidence="3" id="KW-1185">Reference proteome</keyword>
<accession>A0A2N0I1Y3</accession>
<comment type="caution">
    <text evidence="2">The sequence shown here is derived from an EMBL/GenBank/DDBJ whole genome shotgun (WGS) entry which is preliminary data.</text>
</comment>
<proteinExistence type="predicted"/>
<sequence>MAQLRHLAFILAGLAAPLPLAAQAPLPDIIVTAPRKLPQGMEPVRTTVAISDLNLKTVAGVDTMERRVTAAIKTMCAPPARAAHWQVKDSKACTSHAWENARPQMDGAIGRANSN</sequence>
<evidence type="ECO:0000256" key="1">
    <source>
        <dbReference type="SAM" id="SignalP"/>
    </source>
</evidence>
<dbReference type="Proteomes" id="UP000232587">
    <property type="component" value="Unassembled WGS sequence"/>
</dbReference>
<reference evidence="2 3" key="1">
    <citation type="submission" date="2017-11" db="EMBL/GenBank/DDBJ databases">
        <title>Genomic Encyclopedia of Type Strains, Phase III (KMG-III): the genomes of soil and plant-associated and newly described type strains.</title>
        <authorList>
            <person name="Whitman W."/>
        </authorList>
    </citation>
    <scope>NUCLEOTIDE SEQUENCE [LARGE SCALE GENOMIC DNA]</scope>
    <source>
        <strain evidence="2 3">CGMCC 1.12274</strain>
    </source>
</reference>
<name>A0A2N0I1Y3_9SPHN</name>
<organism evidence="2 3">
    <name type="scientific">Novosphingobium kunmingense</name>
    <dbReference type="NCBI Taxonomy" id="1211806"/>
    <lineage>
        <taxon>Bacteria</taxon>
        <taxon>Pseudomonadati</taxon>
        <taxon>Pseudomonadota</taxon>
        <taxon>Alphaproteobacteria</taxon>
        <taxon>Sphingomonadales</taxon>
        <taxon>Sphingomonadaceae</taxon>
        <taxon>Novosphingobium</taxon>
    </lineage>
</organism>